<keyword evidence="1" id="KW-0812">Transmembrane</keyword>
<keyword evidence="1" id="KW-0472">Membrane</keyword>
<dbReference type="OrthoDB" id="5149025at2"/>
<keyword evidence="1" id="KW-1133">Transmembrane helix</keyword>
<feature type="transmembrane region" description="Helical" evidence="1">
    <location>
        <begin position="25"/>
        <end position="45"/>
    </location>
</feature>
<proteinExistence type="predicted"/>
<sequence length="64" mass="6957">MSSSLISFAAEGGEHGGRELPMPPIGYGLVAISFFLVLLAVLWSFRNTAAKLGDHDQQRHQGHH</sequence>
<evidence type="ECO:0000313" key="3">
    <source>
        <dbReference type="Proteomes" id="UP000037397"/>
    </source>
</evidence>
<dbReference type="RefSeq" id="WP_050669849.1">
    <property type="nucleotide sequence ID" value="NZ_LAIR01000002.1"/>
</dbReference>
<dbReference type="Proteomes" id="UP000037397">
    <property type="component" value="Unassembled WGS sequence"/>
</dbReference>
<evidence type="ECO:0000313" key="2">
    <source>
        <dbReference type="EMBL" id="KNX37493.1"/>
    </source>
</evidence>
<evidence type="ECO:0000256" key="1">
    <source>
        <dbReference type="SAM" id="Phobius"/>
    </source>
</evidence>
<dbReference type="EMBL" id="LAIR01000002">
    <property type="protein sequence ID" value="KNX37493.1"/>
    <property type="molecule type" value="Genomic_DNA"/>
</dbReference>
<name>A0A0L6CJ25_9MICO</name>
<dbReference type="STRING" id="1631356.VV01_10590"/>
<gene>
    <name evidence="2" type="ORF">VV01_10590</name>
</gene>
<keyword evidence="3" id="KW-1185">Reference proteome</keyword>
<dbReference type="AlphaFoldDB" id="A0A0L6CJ25"/>
<protein>
    <recommendedName>
        <fullName evidence="4">4-hydroxybenzoate polyprenyltransferase</fullName>
    </recommendedName>
</protein>
<organism evidence="2 3">
    <name type="scientific">Luteipulveratus halotolerans</name>
    <dbReference type="NCBI Taxonomy" id="1631356"/>
    <lineage>
        <taxon>Bacteria</taxon>
        <taxon>Bacillati</taxon>
        <taxon>Actinomycetota</taxon>
        <taxon>Actinomycetes</taxon>
        <taxon>Micrococcales</taxon>
        <taxon>Dermacoccaceae</taxon>
        <taxon>Luteipulveratus</taxon>
    </lineage>
</organism>
<reference evidence="3" key="1">
    <citation type="submission" date="2015-03" db="EMBL/GenBank/DDBJ databases">
        <title>Luteipulveratus halotolerans sp. nov., a novel actinobacterium (Dermacoccaceae) from Sarawak, Malaysia.</title>
        <authorList>
            <person name="Juboi H."/>
            <person name="Basik A."/>
            <person name="Shamsul S.S."/>
            <person name="Arnold P."/>
            <person name="Schmitt E.K."/>
            <person name="Sanglier J.-J."/>
            <person name="Yeo T."/>
        </authorList>
    </citation>
    <scope>NUCLEOTIDE SEQUENCE [LARGE SCALE GENOMIC DNA]</scope>
    <source>
        <strain evidence="3">C296001</strain>
    </source>
</reference>
<comment type="caution">
    <text evidence="2">The sequence shown here is derived from an EMBL/GenBank/DDBJ whole genome shotgun (WGS) entry which is preliminary data.</text>
</comment>
<accession>A0A0L6CJ25</accession>
<evidence type="ECO:0008006" key="4">
    <source>
        <dbReference type="Google" id="ProtNLM"/>
    </source>
</evidence>